<dbReference type="Proteomes" id="UP000789524">
    <property type="component" value="Unassembled WGS sequence"/>
</dbReference>
<evidence type="ECO:0000313" key="1">
    <source>
        <dbReference type="EMBL" id="CAG9568432.1"/>
    </source>
</evidence>
<dbReference type="EMBL" id="CAKASE010000060">
    <property type="protein sequence ID" value="CAG9568432.1"/>
    <property type="molecule type" value="Genomic_DNA"/>
</dbReference>
<dbReference type="AlphaFoldDB" id="A0A8J2VW27"/>
<reference evidence="1" key="1">
    <citation type="submission" date="2021-09" db="EMBL/GenBank/DDBJ databases">
        <authorList>
            <person name="Martin H S."/>
        </authorList>
    </citation>
    <scope>NUCLEOTIDE SEQUENCE</scope>
</reference>
<organism evidence="1 2">
    <name type="scientific">Danaus chrysippus</name>
    <name type="common">African queen</name>
    <dbReference type="NCBI Taxonomy" id="151541"/>
    <lineage>
        <taxon>Eukaryota</taxon>
        <taxon>Metazoa</taxon>
        <taxon>Ecdysozoa</taxon>
        <taxon>Arthropoda</taxon>
        <taxon>Hexapoda</taxon>
        <taxon>Insecta</taxon>
        <taxon>Pterygota</taxon>
        <taxon>Neoptera</taxon>
        <taxon>Endopterygota</taxon>
        <taxon>Lepidoptera</taxon>
        <taxon>Glossata</taxon>
        <taxon>Ditrysia</taxon>
        <taxon>Papilionoidea</taxon>
        <taxon>Nymphalidae</taxon>
        <taxon>Danainae</taxon>
        <taxon>Danaini</taxon>
        <taxon>Danaina</taxon>
        <taxon>Danaus</taxon>
        <taxon>Anosia</taxon>
    </lineage>
</organism>
<comment type="caution">
    <text evidence="1">The sequence shown here is derived from an EMBL/GenBank/DDBJ whole genome shotgun (WGS) entry which is preliminary data.</text>
</comment>
<sequence length="155" mass="17321">MPPARVSSHTCSMCCSRAATRPLTTAGLFLLNTDAARLSPNEREIFTLRIRLPPSPLYGVYLSLSVFSWRALSMRRAFHSRSVLKRMFSLTDARKMSFVVLPIFTSDYFKAMPATPTTTMSQTAPGLLYVYSQQCTPGVITRSNKLSECDRSLVV</sequence>
<accession>A0A8J2VW27</accession>
<gene>
    <name evidence="1" type="ORF">DCHRY22_LOCUS8312</name>
</gene>
<evidence type="ECO:0000313" key="2">
    <source>
        <dbReference type="Proteomes" id="UP000789524"/>
    </source>
</evidence>
<protein>
    <submittedName>
        <fullName evidence="1">(African queen) hypothetical protein</fullName>
    </submittedName>
</protein>
<keyword evidence="2" id="KW-1185">Reference proteome</keyword>
<name>A0A8J2VW27_9NEOP</name>
<proteinExistence type="predicted"/>